<feature type="domain" description="Signal transduction histidine kinase internal region" evidence="3">
    <location>
        <begin position="185"/>
        <end position="262"/>
    </location>
</feature>
<keyword evidence="2" id="KW-0472">Membrane</keyword>
<keyword evidence="2" id="KW-1133">Transmembrane helix</keyword>
<keyword evidence="2" id="KW-0812">Transmembrane</keyword>
<dbReference type="EMBL" id="BAABFT010000014">
    <property type="protein sequence ID" value="GAA4334413.1"/>
    <property type="molecule type" value="Genomic_DNA"/>
</dbReference>
<gene>
    <name evidence="4" type="ORF">GCM10023149_41780</name>
</gene>
<evidence type="ECO:0000256" key="2">
    <source>
        <dbReference type="SAM" id="Phobius"/>
    </source>
</evidence>
<keyword evidence="5" id="KW-1185">Reference proteome</keyword>
<evidence type="ECO:0000313" key="4">
    <source>
        <dbReference type="EMBL" id="GAA4334413.1"/>
    </source>
</evidence>
<evidence type="ECO:0000313" key="5">
    <source>
        <dbReference type="Proteomes" id="UP001500582"/>
    </source>
</evidence>
<dbReference type="InterPro" id="IPR050640">
    <property type="entry name" value="Bact_2-comp_sensor_kinase"/>
</dbReference>
<feature type="compositionally biased region" description="Pro residues" evidence="1">
    <location>
        <begin position="108"/>
        <end position="123"/>
    </location>
</feature>
<evidence type="ECO:0000256" key="1">
    <source>
        <dbReference type="SAM" id="MobiDB-lite"/>
    </source>
</evidence>
<protein>
    <recommendedName>
        <fullName evidence="3">Signal transduction histidine kinase internal region domain-containing protein</fullName>
    </recommendedName>
</protein>
<feature type="region of interest" description="Disordered" evidence="1">
    <location>
        <begin position="96"/>
        <end position="135"/>
    </location>
</feature>
<dbReference type="PANTHER" id="PTHR34220">
    <property type="entry name" value="SENSOR HISTIDINE KINASE YPDA"/>
    <property type="match status" value="1"/>
</dbReference>
<proteinExistence type="predicted"/>
<feature type="transmembrane region" description="Helical" evidence="2">
    <location>
        <begin position="57"/>
        <end position="74"/>
    </location>
</feature>
<comment type="caution">
    <text evidence="4">The sequence shown here is derived from an EMBL/GenBank/DDBJ whole genome shotgun (WGS) entry which is preliminary data.</text>
</comment>
<dbReference type="PANTHER" id="PTHR34220:SF7">
    <property type="entry name" value="SENSOR HISTIDINE KINASE YPDA"/>
    <property type="match status" value="1"/>
</dbReference>
<feature type="transmembrane region" description="Helical" evidence="2">
    <location>
        <begin position="25"/>
        <end position="45"/>
    </location>
</feature>
<organism evidence="4 5">
    <name type="scientific">Mucilaginibacter gynuensis</name>
    <dbReference type="NCBI Taxonomy" id="1302236"/>
    <lineage>
        <taxon>Bacteria</taxon>
        <taxon>Pseudomonadati</taxon>
        <taxon>Bacteroidota</taxon>
        <taxon>Sphingobacteriia</taxon>
        <taxon>Sphingobacteriales</taxon>
        <taxon>Sphingobacteriaceae</taxon>
        <taxon>Mucilaginibacter</taxon>
    </lineage>
</organism>
<dbReference type="InterPro" id="IPR010559">
    <property type="entry name" value="Sig_transdc_His_kin_internal"/>
</dbReference>
<dbReference type="Pfam" id="PF06580">
    <property type="entry name" value="His_kinase"/>
    <property type="match status" value="1"/>
</dbReference>
<dbReference type="Proteomes" id="UP001500582">
    <property type="component" value="Unassembled WGS sequence"/>
</dbReference>
<name>A0ABP8H568_9SPHI</name>
<evidence type="ECO:0000259" key="3">
    <source>
        <dbReference type="Pfam" id="PF06580"/>
    </source>
</evidence>
<reference evidence="5" key="1">
    <citation type="journal article" date="2019" name="Int. J. Syst. Evol. Microbiol.">
        <title>The Global Catalogue of Microorganisms (GCM) 10K type strain sequencing project: providing services to taxonomists for standard genome sequencing and annotation.</title>
        <authorList>
            <consortium name="The Broad Institute Genomics Platform"/>
            <consortium name="The Broad Institute Genome Sequencing Center for Infectious Disease"/>
            <person name="Wu L."/>
            <person name="Ma J."/>
        </authorList>
    </citation>
    <scope>NUCLEOTIDE SEQUENCE [LARGE SCALE GENOMIC DNA]</scope>
    <source>
        <strain evidence="5">JCM 17705</strain>
    </source>
</reference>
<dbReference type="RefSeq" id="WP_345213123.1">
    <property type="nucleotide sequence ID" value="NZ_BAABFT010000014.1"/>
</dbReference>
<dbReference type="InterPro" id="IPR036890">
    <property type="entry name" value="HATPase_C_sf"/>
</dbReference>
<accession>A0ABP8H568</accession>
<sequence length="371" mass="42547">MAFPLLFLNNNGQTTNQYQLLTSPYYWLFCFTYIALFYLNVYVLIPRIFLKKKYMDYAVVTAVLLCGVFFLQPFDKLLRNNENRYGMRYQQGRMQPPPFGMPLNGQQLPPPPRDGSMPPPQGPPNGNGNFRQDDGRRMMRRRHFDSTSIFIFAMIMALSTATKTMQQWQLTEQRAARAEADKASAELSFLKAQINPHFLFNTLNNIYSLAVIGSQVTADSIMKLSNIMRYVTDDVTADMVPLQSEIDCISDYIELQKLRISKNTQVNFEVKGDIYGRQIAPLIMMTFVENVFKYGVSKNVKSVIDISIDSSEAGISFICRNQKFPISKENQSTGIGIKNTRKRLEHLYANRYLLDIIDADDIYTVQLTLKA</sequence>
<dbReference type="Gene3D" id="3.30.565.10">
    <property type="entry name" value="Histidine kinase-like ATPase, C-terminal domain"/>
    <property type="match status" value="1"/>
</dbReference>